<dbReference type="EMBL" id="CAJPWZ010000372">
    <property type="protein sequence ID" value="CAG2191870.1"/>
    <property type="molecule type" value="Genomic_DNA"/>
</dbReference>
<organism evidence="3 4">
    <name type="scientific">Mytilus edulis</name>
    <name type="common">Blue mussel</name>
    <dbReference type="NCBI Taxonomy" id="6550"/>
    <lineage>
        <taxon>Eukaryota</taxon>
        <taxon>Metazoa</taxon>
        <taxon>Spiralia</taxon>
        <taxon>Lophotrochozoa</taxon>
        <taxon>Mollusca</taxon>
        <taxon>Bivalvia</taxon>
        <taxon>Autobranchia</taxon>
        <taxon>Pteriomorphia</taxon>
        <taxon>Mytilida</taxon>
        <taxon>Mytiloidea</taxon>
        <taxon>Mytilidae</taxon>
        <taxon>Mytilinae</taxon>
        <taxon>Mytilus</taxon>
    </lineage>
</organism>
<dbReference type="SUPFAM" id="SSF55166">
    <property type="entry name" value="Hedgehog/DD-peptidase"/>
    <property type="match status" value="1"/>
</dbReference>
<keyword evidence="4" id="KW-1185">Reference proteome</keyword>
<dbReference type="PANTHER" id="PTHR11889">
    <property type="entry name" value="HEDGEHOG"/>
    <property type="match status" value="1"/>
</dbReference>
<dbReference type="Gene3D" id="3.30.1380.10">
    <property type="match status" value="1"/>
</dbReference>
<dbReference type="Pfam" id="PF01085">
    <property type="entry name" value="HH_signal"/>
    <property type="match status" value="1"/>
</dbReference>
<dbReference type="Proteomes" id="UP000683360">
    <property type="component" value="Unassembled WGS sequence"/>
</dbReference>
<dbReference type="GO" id="GO:0007224">
    <property type="term" value="P:smoothened signaling pathway"/>
    <property type="evidence" value="ECO:0007669"/>
    <property type="project" value="TreeGrafter"/>
</dbReference>
<reference evidence="3" key="1">
    <citation type="submission" date="2021-03" db="EMBL/GenBank/DDBJ databases">
        <authorList>
            <person name="Bekaert M."/>
        </authorList>
    </citation>
    <scope>NUCLEOTIDE SEQUENCE</scope>
</reference>
<dbReference type="OrthoDB" id="10021066at2759"/>
<accession>A0A8S3Q757</accession>
<dbReference type="GO" id="GO:0005113">
    <property type="term" value="F:patched binding"/>
    <property type="evidence" value="ECO:0007669"/>
    <property type="project" value="TreeGrafter"/>
</dbReference>
<evidence type="ECO:0000256" key="1">
    <source>
        <dbReference type="SAM" id="SignalP"/>
    </source>
</evidence>
<feature type="chain" id="PRO_5035839123" description="Hedgehog N-terminal signalling domain-containing protein" evidence="1">
    <location>
        <begin position="22"/>
        <end position="920"/>
    </location>
</feature>
<dbReference type="InterPro" id="IPR050387">
    <property type="entry name" value="Hedgehog_Signaling"/>
</dbReference>
<dbReference type="GO" id="GO:0010468">
    <property type="term" value="P:regulation of gene expression"/>
    <property type="evidence" value="ECO:0007669"/>
    <property type="project" value="TreeGrafter"/>
</dbReference>
<gene>
    <name evidence="3" type="ORF">MEDL_7107</name>
</gene>
<protein>
    <recommendedName>
        <fullName evidence="2">Hedgehog N-terminal signalling domain-containing protein</fullName>
    </recommendedName>
</protein>
<keyword evidence="1" id="KW-0732">Signal</keyword>
<evidence type="ECO:0000259" key="2">
    <source>
        <dbReference type="Pfam" id="PF01085"/>
    </source>
</evidence>
<sequence>MEHSFLKLCILCLGLFQYGSSEKIAFDTGISLDVVDPDLLGAEKDNLADPVNTGSYLFKATKDDDTRALTLNILVRDFKSPSSLYFRAHPTFLKCVQAAMTQLRNADKQVTVKQGFQTRDDTAGSSVLEQYQRSGAGITLEYKAGVTADIDDIVTALLKTCPVPMMKLERDIGIEKLASGGVHVHMKTHNAASQPSFTGLTAGYKQYDQISAGLDPQKIPDCSNLKTVANGAYYPGGYDDPTKVVGVVDEPVDRSMAVDASRLVQYLGNNVEFDGCTDYVGNSIEQRCAKRTMTTRMYNAVKYLQKMVIDNMSDKLEITKAWDDSGSNQDSLHSEGRALEVTLGTSADMALLSRYAICAGVDYVANKGTYLLLAVKKMKGDIANMIQFKSIQLMGVEPPSSKSSYYSLPSEFTEKEINAKYSLFDSSGREDFKLNDNATVGMFMSQDPDYRYFRLDPRIVECYSSIVENENKNSEDLIEVEVIRGFISNPEQASLMDVMDDRYETHTLGVAIQIRYKNGTLGPEFTPQRLAQKAVEQCSPVFNHTGSDEEAAGIGLYKDSVFVDIRDQFELWVEKDEYIPTGYTLETYTDFMEKRAELANDFRIVDPDDLTEACALAHPPAKQSLTYDYDEPEISKRKRRRKRATANDCIPTYSTPHCTLVAKHLQEEVEEIWTETNRKWIYRNASEVKEALDNCLGICGTCLTGAIYDAKLKHCNNLLHWLPFEMMNDDPDITNFYPRDNLIARGLACNGGEHCLEKAPLFSILMPSIKRLYRPDPTKSVKELIYASEENPTPCPQILDELYASHAKGIVKFWVADETDITSFKHGLQTAMLYNKDVTKIQVFVLNAHSKEVVDGVLQGFTREFATTGCPKYSRETVAEFEILDPPHHVRRRAASHVHNHKNKLVQDAMNWEMNDLRGP</sequence>
<dbReference type="GO" id="GO:0005615">
    <property type="term" value="C:extracellular space"/>
    <property type="evidence" value="ECO:0007669"/>
    <property type="project" value="TreeGrafter"/>
</dbReference>
<dbReference type="GO" id="GO:0007267">
    <property type="term" value="P:cell-cell signaling"/>
    <property type="evidence" value="ECO:0007669"/>
    <property type="project" value="InterPro"/>
</dbReference>
<proteinExistence type="predicted"/>
<feature type="domain" description="Hedgehog N-terminal signalling" evidence="2">
    <location>
        <begin position="284"/>
        <end position="366"/>
    </location>
</feature>
<feature type="signal peptide" evidence="1">
    <location>
        <begin position="1"/>
        <end position="21"/>
    </location>
</feature>
<dbReference type="PANTHER" id="PTHR11889:SF31">
    <property type="entry name" value="PROTEIN HEDGEHOG"/>
    <property type="match status" value="1"/>
</dbReference>
<name>A0A8S3Q757_MYTED</name>
<comment type="caution">
    <text evidence="3">The sequence shown here is derived from an EMBL/GenBank/DDBJ whole genome shotgun (WGS) entry which is preliminary data.</text>
</comment>
<dbReference type="AlphaFoldDB" id="A0A8S3Q757"/>
<dbReference type="InterPro" id="IPR000320">
    <property type="entry name" value="Hedgehog_signalling_dom"/>
</dbReference>
<dbReference type="GO" id="GO:0001708">
    <property type="term" value="P:cell fate specification"/>
    <property type="evidence" value="ECO:0007669"/>
    <property type="project" value="TreeGrafter"/>
</dbReference>
<dbReference type="InterPro" id="IPR009045">
    <property type="entry name" value="Zn_M74/Hedgehog-like"/>
</dbReference>
<dbReference type="GO" id="GO:0005509">
    <property type="term" value="F:calcium ion binding"/>
    <property type="evidence" value="ECO:0007669"/>
    <property type="project" value="TreeGrafter"/>
</dbReference>
<evidence type="ECO:0000313" key="3">
    <source>
        <dbReference type="EMBL" id="CAG2191870.1"/>
    </source>
</evidence>
<evidence type="ECO:0000313" key="4">
    <source>
        <dbReference type="Proteomes" id="UP000683360"/>
    </source>
</evidence>